<dbReference type="Proteomes" id="UP001066276">
    <property type="component" value="Chromosome 3_2"/>
</dbReference>
<evidence type="ECO:0000313" key="1">
    <source>
        <dbReference type="EMBL" id="KAJ1182205.1"/>
    </source>
</evidence>
<name>A0AAV7U152_PLEWA</name>
<keyword evidence="2" id="KW-1185">Reference proteome</keyword>
<reference evidence="1" key="1">
    <citation type="journal article" date="2022" name="bioRxiv">
        <title>Sequencing and chromosome-scale assembly of the giantPleurodeles waltlgenome.</title>
        <authorList>
            <person name="Brown T."/>
            <person name="Elewa A."/>
            <person name="Iarovenko S."/>
            <person name="Subramanian E."/>
            <person name="Araus A.J."/>
            <person name="Petzold A."/>
            <person name="Susuki M."/>
            <person name="Suzuki K.-i.T."/>
            <person name="Hayashi T."/>
            <person name="Toyoda A."/>
            <person name="Oliveira C."/>
            <person name="Osipova E."/>
            <person name="Leigh N.D."/>
            <person name="Simon A."/>
            <person name="Yun M.H."/>
        </authorList>
    </citation>
    <scope>NUCLEOTIDE SEQUENCE</scope>
    <source>
        <strain evidence="1">20211129_DDA</strain>
        <tissue evidence="1">Liver</tissue>
    </source>
</reference>
<gene>
    <name evidence="1" type="ORF">NDU88_007399</name>
</gene>
<dbReference type="EMBL" id="JANPWB010000006">
    <property type="protein sequence ID" value="KAJ1182205.1"/>
    <property type="molecule type" value="Genomic_DNA"/>
</dbReference>
<organism evidence="1 2">
    <name type="scientific">Pleurodeles waltl</name>
    <name type="common">Iberian ribbed newt</name>
    <dbReference type="NCBI Taxonomy" id="8319"/>
    <lineage>
        <taxon>Eukaryota</taxon>
        <taxon>Metazoa</taxon>
        <taxon>Chordata</taxon>
        <taxon>Craniata</taxon>
        <taxon>Vertebrata</taxon>
        <taxon>Euteleostomi</taxon>
        <taxon>Amphibia</taxon>
        <taxon>Batrachia</taxon>
        <taxon>Caudata</taxon>
        <taxon>Salamandroidea</taxon>
        <taxon>Salamandridae</taxon>
        <taxon>Pleurodelinae</taxon>
        <taxon>Pleurodeles</taxon>
    </lineage>
</organism>
<proteinExistence type="predicted"/>
<dbReference type="AlphaFoldDB" id="A0AAV7U152"/>
<protein>
    <submittedName>
        <fullName evidence="1">Uncharacterized protein</fullName>
    </submittedName>
</protein>
<comment type="caution">
    <text evidence="1">The sequence shown here is derived from an EMBL/GenBank/DDBJ whole genome shotgun (WGS) entry which is preliminary data.</text>
</comment>
<accession>A0AAV7U152</accession>
<sequence>MLVVPNCKILRPPWYSRGRALCRKCPSAFNHRPILRITDNDMCLNVYRDSDSIFSYLSLTDVDAAKTLPGRRRSSGSGDSTGAIALGASSTPLLIALVTSSKHRKRSRDDISRNWLAACAANPADYNSQFKSWALSPTVR</sequence>
<evidence type="ECO:0000313" key="2">
    <source>
        <dbReference type="Proteomes" id="UP001066276"/>
    </source>
</evidence>